<evidence type="ECO:0000313" key="2">
    <source>
        <dbReference type="EMBL" id="KIY92244.1"/>
    </source>
</evidence>
<evidence type="ECO:0000256" key="1">
    <source>
        <dbReference type="SAM" id="MobiDB-lite"/>
    </source>
</evidence>
<reference evidence="2 3" key="1">
    <citation type="journal article" date="2013" name="BMC Genomics">
        <title>Reconstruction of the lipid metabolism for the microalga Monoraphidium neglectum from its genome sequence reveals characteristics suitable for biofuel production.</title>
        <authorList>
            <person name="Bogen C."/>
            <person name="Al-Dilaimi A."/>
            <person name="Albersmeier A."/>
            <person name="Wichmann J."/>
            <person name="Grundmann M."/>
            <person name="Rupp O."/>
            <person name="Lauersen K.J."/>
            <person name="Blifernez-Klassen O."/>
            <person name="Kalinowski J."/>
            <person name="Goesmann A."/>
            <person name="Mussgnug J.H."/>
            <person name="Kruse O."/>
        </authorList>
    </citation>
    <scope>NUCLEOTIDE SEQUENCE [LARGE SCALE GENOMIC DNA]</scope>
    <source>
        <strain evidence="2 3">SAG 48.87</strain>
    </source>
</reference>
<feature type="compositionally biased region" description="Low complexity" evidence="1">
    <location>
        <begin position="145"/>
        <end position="158"/>
    </location>
</feature>
<keyword evidence="3" id="KW-1185">Reference proteome</keyword>
<feature type="region of interest" description="Disordered" evidence="1">
    <location>
        <begin position="34"/>
        <end position="72"/>
    </location>
</feature>
<name>A0A0D2LJU1_9CHLO</name>
<protein>
    <submittedName>
        <fullName evidence="2">Uncharacterized protein</fullName>
    </submittedName>
</protein>
<organism evidence="2 3">
    <name type="scientific">Monoraphidium neglectum</name>
    <dbReference type="NCBI Taxonomy" id="145388"/>
    <lineage>
        <taxon>Eukaryota</taxon>
        <taxon>Viridiplantae</taxon>
        <taxon>Chlorophyta</taxon>
        <taxon>core chlorophytes</taxon>
        <taxon>Chlorophyceae</taxon>
        <taxon>CS clade</taxon>
        <taxon>Sphaeropleales</taxon>
        <taxon>Selenastraceae</taxon>
        <taxon>Monoraphidium</taxon>
    </lineage>
</organism>
<dbReference type="EMBL" id="KK105812">
    <property type="protein sequence ID" value="KIY92244.1"/>
    <property type="molecule type" value="Genomic_DNA"/>
</dbReference>
<sequence length="319" mass="30792">MAGGVAAVAGLPFAPAPFDPHSYWTQKHFGGGAATSLQTAPMPGGTARAAAAAAAAPPQGPVSAPELRGYGGGPASLPSPSCAAGGAGFGGGGAPSGFTMSLSGPAAAPVLRLPVVHWWQDPKAVFGDGPGLLDPNQLCDDVAISGGPSLPRSRARSGSGAGGAGAKRRAAAHGGDGAGSDTSCHEAGGRRGAAGPPGRMLPPDGAPASAATAAAAAAAGAEAAGAGAGAGRGSAFKPVERRASPKRHNSRVWSSRPSKIESVDSDGNDSSMLRARKRKRHHHHHHSAASAGGEASQRTDGSAFASAAAGILMSLSSGG</sequence>
<accession>A0A0D2LJU1</accession>
<feature type="compositionally biased region" description="Low complexity" evidence="1">
    <location>
        <begin position="40"/>
        <end position="65"/>
    </location>
</feature>
<evidence type="ECO:0000313" key="3">
    <source>
        <dbReference type="Proteomes" id="UP000054498"/>
    </source>
</evidence>
<dbReference type="KEGG" id="mng:MNEG_15719"/>
<feature type="compositionally biased region" description="Basic residues" evidence="1">
    <location>
        <begin position="274"/>
        <end position="287"/>
    </location>
</feature>
<feature type="region of interest" description="Disordered" evidence="1">
    <location>
        <begin position="226"/>
        <end position="302"/>
    </location>
</feature>
<proteinExistence type="predicted"/>
<gene>
    <name evidence="2" type="ORF">MNEG_15719</name>
</gene>
<dbReference type="Proteomes" id="UP000054498">
    <property type="component" value="Unassembled WGS sequence"/>
</dbReference>
<dbReference type="GeneID" id="25733408"/>
<feature type="region of interest" description="Disordered" evidence="1">
    <location>
        <begin position="143"/>
        <end position="207"/>
    </location>
</feature>
<dbReference type="OrthoDB" id="10689088at2759"/>
<dbReference type="AlphaFoldDB" id="A0A0D2LJU1"/>
<dbReference type="RefSeq" id="XP_013891264.1">
    <property type="nucleotide sequence ID" value="XM_014035810.1"/>
</dbReference>